<evidence type="ECO:0000256" key="11">
    <source>
        <dbReference type="HAMAP-Rule" id="MF_00042"/>
    </source>
</evidence>
<evidence type="ECO:0000259" key="12">
    <source>
        <dbReference type="PROSITE" id="PS50879"/>
    </source>
</evidence>
<evidence type="ECO:0000256" key="6">
    <source>
        <dbReference type="ARBA" id="ARBA00022722"/>
    </source>
</evidence>
<comment type="similarity">
    <text evidence="3 11">Belongs to the RNase H family.</text>
</comment>
<dbReference type="NCBIfam" id="NF001236">
    <property type="entry name" value="PRK00203.1"/>
    <property type="match status" value="1"/>
</dbReference>
<feature type="binding site" evidence="11">
    <location>
        <position position="84"/>
    </location>
    <ligand>
        <name>Mg(2+)</name>
        <dbReference type="ChEBI" id="CHEBI:18420"/>
        <label>1</label>
    </ligand>
</feature>
<reference evidence="14" key="1">
    <citation type="submission" date="2016-10" db="EMBL/GenBank/DDBJ databases">
        <authorList>
            <person name="Varghese N."/>
            <person name="Submissions S."/>
        </authorList>
    </citation>
    <scope>NUCLEOTIDE SEQUENCE [LARGE SCALE GENOMIC DNA]</scope>
    <source>
        <strain evidence="14">DSM 8987</strain>
    </source>
</reference>
<dbReference type="OrthoDB" id="7845843at2"/>
<comment type="subunit">
    <text evidence="4 11">Monomer.</text>
</comment>
<dbReference type="GO" id="GO:0005737">
    <property type="term" value="C:cytoplasm"/>
    <property type="evidence" value="ECO:0007669"/>
    <property type="project" value="UniProtKB-SubCell"/>
</dbReference>
<sequence>MPQDDSSTAKIAPDPRPCVEIFSDGACSGNPGPGGFGTLLRWGDHCLELSGYAPHTTNNRMELRGAIAGLQALKKPCQVRLTTDSQYLCRGMTEWLAGWRQRGWKTAQKKEVLNRDLWQQLDALARTHQISWHWVRGHSGHPENERCDALARQAIVQQAPRISDEDGIF</sequence>
<evidence type="ECO:0000256" key="9">
    <source>
        <dbReference type="ARBA" id="ARBA00022801"/>
    </source>
</evidence>
<proteinExistence type="inferred from homology"/>
<feature type="binding site" evidence="11">
    <location>
        <position position="62"/>
    </location>
    <ligand>
        <name>Mg(2+)</name>
        <dbReference type="ChEBI" id="CHEBI:18420"/>
        <label>1</label>
    </ligand>
</feature>
<dbReference type="GO" id="GO:0004523">
    <property type="term" value="F:RNA-DNA hybrid ribonuclease activity"/>
    <property type="evidence" value="ECO:0007669"/>
    <property type="project" value="UniProtKB-UniRule"/>
</dbReference>
<evidence type="ECO:0000256" key="2">
    <source>
        <dbReference type="ARBA" id="ARBA00004065"/>
    </source>
</evidence>
<keyword evidence="10 11" id="KW-0460">Magnesium</keyword>
<dbReference type="GO" id="GO:0043137">
    <property type="term" value="P:DNA replication, removal of RNA primer"/>
    <property type="evidence" value="ECO:0007669"/>
    <property type="project" value="TreeGrafter"/>
</dbReference>
<evidence type="ECO:0000256" key="5">
    <source>
        <dbReference type="ARBA" id="ARBA00012180"/>
    </source>
</evidence>
<feature type="binding site" evidence="11">
    <location>
        <position position="24"/>
    </location>
    <ligand>
        <name>Mg(2+)</name>
        <dbReference type="ChEBI" id="CHEBI:18420"/>
        <label>2</label>
    </ligand>
</feature>
<dbReference type="Gene3D" id="3.30.420.10">
    <property type="entry name" value="Ribonuclease H-like superfamily/Ribonuclease H"/>
    <property type="match status" value="1"/>
</dbReference>
<feature type="binding site" evidence="11">
    <location>
        <position position="148"/>
    </location>
    <ligand>
        <name>Mg(2+)</name>
        <dbReference type="ChEBI" id="CHEBI:18420"/>
        <label>2</label>
    </ligand>
</feature>
<dbReference type="HAMAP" id="MF_00042">
    <property type="entry name" value="RNase_H"/>
    <property type="match status" value="1"/>
</dbReference>
<keyword evidence="14" id="KW-1185">Reference proteome</keyword>
<keyword evidence="8 11" id="KW-0255">Endonuclease</keyword>
<dbReference type="PANTHER" id="PTHR10642:SF26">
    <property type="entry name" value="RIBONUCLEASE H1"/>
    <property type="match status" value="1"/>
</dbReference>
<dbReference type="InterPro" id="IPR012337">
    <property type="entry name" value="RNaseH-like_sf"/>
</dbReference>
<keyword evidence="7 11" id="KW-0479">Metal-binding</keyword>
<comment type="catalytic activity">
    <reaction evidence="1 11">
        <text>Endonucleolytic cleavage to 5'-phosphomonoester.</text>
        <dbReference type="EC" id="3.1.26.4"/>
    </reaction>
</comment>
<feature type="binding site" evidence="11">
    <location>
        <position position="24"/>
    </location>
    <ligand>
        <name>Mg(2+)</name>
        <dbReference type="ChEBI" id="CHEBI:18420"/>
        <label>1</label>
    </ligand>
</feature>
<feature type="domain" description="RNase H type-1" evidence="12">
    <location>
        <begin position="15"/>
        <end position="156"/>
    </location>
</feature>
<evidence type="ECO:0000256" key="7">
    <source>
        <dbReference type="ARBA" id="ARBA00022723"/>
    </source>
</evidence>
<comment type="function">
    <text evidence="2 11">Endonuclease that specifically degrades the RNA of RNA-DNA hybrids.</text>
</comment>
<dbReference type="AlphaFoldDB" id="A0A1G7A1H7"/>
<dbReference type="InterPro" id="IPR036397">
    <property type="entry name" value="RNaseH_sf"/>
</dbReference>
<dbReference type="InterPro" id="IPR002156">
    <property type="entry name" value="RNaseH_domain"/>
</dbReference>
<keyword evidence="6 11" id="KW-0540">Nuclease</keyword>
<dbReference type="EMBL" id="FNAQ01000003">
    <property type="protein sequence ID" value="SDE08483.1"/>
    <property type="molecule type" value="Genomic_DNA"/>
</dbReference>
<dbReference type="GO" id="GO:0003676">
    <property type="term" value="F:nucleic acid binding"/>
    <property type="evidence" value="ECO:0007669"/>
    <property type="project" value="InterPro"/>
</dbReference>
<dbReference type="InterPro" id="IPR022892">
    <property type="entry name" value="RNaseHI"/>
</dbReference>
<dbReference type="Pfam" id="PF00075">
    <property type="entry name" value="RNase_H"/>
    <property type="match status" value="1"/>
</dbReference>
<dbReference type="CDD" id="cd09278">
    <property type="entry name" value="RNase_HI_prokaryote_like"/>
    <property type="match status" value="1"/>
</dbReference>
<dbReference type="EC" id="3.1.26.4" evidence="5 11"/>
<gene>
    <name evidence="11" type="primary">rnhA</name>
    <name evidence="13" type="ORF">SAMN05661003_103219</name>
</gene>
<comment type="cofactor">
    <cofactor evidence="11">
        <name>Mg(2+)</name>
        <dbReference type="ChEBI" id="CHEBI:18420"/>
    </cofactor>
    <text evidence="11">Binds 1 Mg(2+) ion per subunit. May bind a second metal ion at a regulatory site, or after substrate binding.</text>
</comment>
<dbReference type="InterPro" id="IPR050092">
    <property type="entry name" value="RNase_H"/>
</dbReference>
<protein>
    <recommendedName>
        <fullName evidence="5 11">Ribonuclease H</fullName>
        <shortName evidence="11">RNase H</shortName>
        <ecNumber evidence="5 11">3.1.26.4</ecNumber>
    </recommendedName>
</protein>
<dbReference type="GO" id="GO:0000287">
    <property type="term" value="F:magnesium ion binding"/>
    <property type="evidence" value="ECO:0007669"/>
    <property type="project" value="UniProtKB-UniRule"/>
</dbReference>
<keyword evidence="9 11" id="KW-0378">Hydrolase</keyword>
<organism evidence="13 14">
    <name type="scientific">Desulfuromonas thiophila</name>
    <dbReference type="NCBI Taxonomy" id="57664"/>
    <lineage>
        <taxon>Bacteria</taxon>
        <taxon>Pseudomonadati</taxon>
        <taxon>Thermodesulfobacteriota</taxon>
        <taxon>Desulfuromonadia</taxon>
        <taxon>Desulfuromonadales</taxon>
        <taxon>Desulfuromonadaceae</taxon>
        <taxon>Desulfuromonas</taxon>
    </lineage>
</organism>
<accession>A0A1G7A1H7</accession>
<dbReference type="PROSITE" id="PS50879">
    <property type="entry name" value="RNASE_H_1"/>
    <property type="match status" value="1"/>
</dbReference>
<dbReference type="RefSeq" id="WP_092076871.1">
    <property type="nucleotide sequence ID" value="NZ_FNAQ01000003.1"/>
</dbReference>
<evidence type="ECO:0000313" key="13">
    <source>
        <dbReference type="EMBL" id="SDE08483.1"/>
    </source>
</evidence>
<dbReference type="SUPFAM" id="SSF53098">
    <property type="entry name" value="Ribonuclease H-like"/>
    <property type="match status" value="1"/>
</dbReference>
<keyword evidence="11" id="KW-0963">Cytoplasm</keyword>
<evidence type="ECO:0000256" key="4">
    <source>
        <dbReference type="ARBA" id="ARBA00011245"/>
    </source>
</evidence>
<evidence type="ECO:0000256" key="8">
    <source>
        <dbReference type="ARBA" id="ARBA00022759"/>
    </source>
</evidence>
<evidence type="ECO:0000256" key="3">
    <source>
        <dbReference type="ARBA" id="ARBA00005300"/>
    </source>
</evidence>
<name>A0A1G7A1H7_9BACT</name>
<dbReference type="PANTHER" id="PTHR10642">
    <property type="entry name" value="RIBONUCLEASE H1"/>
    <property type="match status" value="1"/>
</dbReference>
<dbReference type="Proteomes" id="UP000243205">
    <property type="component" value="Unassembled WGS sequence"/>
</dbReference>
<dbReference type="STRING" id="57664.SAMN05661003_103219"/>
<evidence type="ECO:0000256" key="1">
    <source>
        <dbReference type="ARBA" id="ARBA00000077"/>
    </source>
</evidence>
<dbReference type="FunFam" id="3.30.420.10:FF:000089">
    <property type="entry name" value="Ribonuclease H"/>
    <property type="match status" value="1"/>
</dbReference>
<evidence type="ECO:0000256" key="10">
    <source>
        <dbReference type="ARBA" id="ARBA00022842"/>
    </source>
</evidence>
<evidence type="ECO:0000313" key="14">
    <source>
        <dbReference type="Proteomes" id="UP000243205"/>
    </source>
</evidence>
<comment type="subcellular location">
    <subcellularLocation>
        <location evidence="11">Cytoplasm</location>
    </subcellularLocation>
</comment>